<dbReference type="EMBL" id="JAWHQM010000059">
    <property type="protein sequence ID" value="KAK5635926.1"/>
    <property type="molecule type" value="Genomic_DNA"/>
</dbReference>
<evidence type="ECO:0000313" key="1">
    <source>
        <dbReference type="EMBL" id="KAK5635926.1"/>
    </source>
</evidence>
<reference evidence="1 2" key="1">
    <citation type="submission" date="2023-10" db="EMBL/GenBank/DDBJ databases">
        <title>Draft genome sequence of Xylaria bambusicola isolate GMP-LS, the root and basal stem rot pathogen of sugarcane in Indonesia.</title>
        <authorList>
            <person name="Selvaraj P."/>
            <person name="Muralishankar V."/>
            <person name="Muruganantham S."/>
            <person name="Sp S."/>
            <person name="Haryani S."/>
            <person name="Lau K.J.X."/>
            <person name="Naqvi N.I."/>
        </authorList>
    </citation>
    <scope>NUCLEOTIDE SEQUENCE [LARGE SCALE GENOMIC DNA]</scope>
    <source>
        <strain evidence="1">GMP-LS</strain>
    </source>
</reference>
<organism evidence="1 2">
    <name type="scientific">Xylaria bambusicola</name>
    <dbReference type="NCBI Taxonomy" id="326684"/>
    <lineage>
        <taxon>Eukaryota</taxon>
        <taxon>Fungi</taxon>
        <taxon>Dikarya</taxon>
        <taxon>Ascomycota</taxon>
        <taxon>Pezizomycotina</taxon>
        <taxon>Sordariomycetes</taxon>
        <taxon>Xylariomycetidae</taxon>
        <taxon>Xylariales</taxon>
        <taxon>Xylariaceae</taxon>
        <taxon>Xylaria</taxon>
    </lineage>
</organism>
<name>A0AAN7V0V6_9PEZI</name>
<proteinExistence type="predicted"/>
<evidence type="ECO:0000313" key="2">
    <source>
        <dbReference type="Proteomes" id="UP001305414"/>
    </source>
</evidence>
<protein>
    <submittedName>
        <fullName evidence="1">Uncharacterized protein</fullName>
    </submittedName>
</protein>
<comment type="caution">
    <text evidence="1">The sequence shown here is derived from an EMBL/GenBank/DDBJ whole genome shotgun (WGS) entry which is preliminary data.</text>
</comment>
<sequence length="71" mass="8222">MACNIVCVEMGFFTQIQLIVRPKRKYWRGLEGKGDSTLCFTSVLGKAYEKKVSLFVSEKFRGFRPVRYPPL</sequence>
<gene>
    <name evidence="1" type="ORF">RRF57_011639</name>
</gene>
<dbReference type="Proteomes" id="UP001305414">
    <property type="component" value="Unassembled WGS sequence"/>
</dbReference>
<accession>A0AAN7V0V6</accession>
<dbReference type="AlphaFoldDB" id="A0AAN7V0V6"/>
<keyword evidence="2" id="KW-1185">Reference proteome</keyword>